<keyword evidence="1" id="KW-0472">Membrane</keyword>
<dbReference type="AlphaFoldDB" id="A0A6J5YY52"/>
<keyword evidence="1" id="KW-0812">Transmembrane</keyword>
<protein>
    <submittedName>
        <fullName evidence="2">Unannotated protein</fullName>
    </submittedName>
</protein>
<organism evidence="2">
    <name type="scientific">freshwater metagenome</name>
    <dbReference type="NCBI Taxonomy" id="449393"/>
    <lineage>
        <taxon>unclassified sequences</taxon>
        <taxon>metagenomes</taxon>
        <taxon>ecological metagenomes</taxon>
    </lineage>
</organism>
<reference evidence="2" key="1">
    <citation type="submission" date="2020-05" db="EMBL/GenBank/DDBJ databases">
        <authorList>
            <person name="Chiriac C."/>
            <person name="Salcher M."/>
            <person name="Ghai R."/>
            <person name="Kavagutti S V."/>
        </authorList>
    </citation>
    <scope>NUCLEOTIDE SEQUENCE</scope>
</reference>
<name>A0A6J5YY52_9ZZZZ</name>
<accession>A0A6J5YY52</accession>
<evidence type="ECO:0000313" key="2">
    <source>
        <dbReference type="EMBL" id="CAB4332969.1"/>
    </source>
</evidence>
<evidence type="ECO:0000256" key="1">
    <source>
        <dbReference type="SAM" id="Phobius"/>
    </source>
</evidence>
<feature type="transmembrane region" description="Helical" evidence="1">
    <location>
        <begin position="20"/>
        <end position="42"/>
    </location>
</feature>
<dbReference type="EMBL" id="CAESAJ010000020">
    <property type="protein sequence ID" value="CAB4332969.1"/>
    <property type="molecule type" value="Genomic_DNA"/>
</dbReference>
<keyword evidence="1" id="KW-1133">Transmembrane helix</keyword>
<sequence length="126" mass="13594">MRKGWKDHRVSDSGYAVVELAVVLPIMAFVGYLIAWAATLVVQHLHLIGLAQSTVRIIARGDVIPDSLQKEISKSGQMSVTQNGEILRVTISAQKSPPMGLPVGTIKISESAVALVELTANDFEQD</sequence>
<proteinExistence type="predicted"/>
<gene>
    <name evidence="2" type="ORF">UFOPK3770_00344</name>
</gene>